<organism evidence="4 5">
    <name type="scientific">Desulfonema magnum</name>
    <dbReference type="NCBI Taxonomy" id="45655"/>
    <lineage>
        <taxon>Bacteria</taxon>
        <taxon>Pseudomonadati</taxon>
        <taxon>Thermodesulfobacteriota</taxon>
        <taxon>Desulfobacteria</taxon>
        <taxon>Desulfobacterales</taxon>
        <taxon>Desulfococcaceae</taxon>
        <taxon>Desulfonema</taxon>
    </lineage>
</organism>
<dbReference type="KEGG" id="dmm:dnm_021020"/>
<proteinExistence type="predicted"/>
<gene>
    <name evidence="4" type="ORF">dnm_021020</name>
</gene>
<evidence type="ECO:0000313" key="4">
    <source>
        <dbReference type="EMBL" id="QTA86084.1"/>
    </source>
</evidence>
<sequence length="621" mass="71080">MRHQIIIKTNAHYQFGHDNIRAALYGRLTEEQKTDYHLKTATFLETKVGETHQELIPTIARHFVAAHDKNKAIEYSVQAAKAAEENKAEWEAFAHYRNAARFLEENSGTLTQGQDALLLEIYEKAAQFSSAAWIDAATCLRWLQKAIDFHTQNQDMEKVFSLSLSYIVTSSITGNYDAARCKIPEIIRTCEVQEGTIPWAILYGAGVCLVDWYQGYQNNCFDHAVKAISIFEKHSDTLPADVWPAYSWALFWRDKARAYLGRPVDMANVEKIRELMTQGKSDKTIYWHTLTAVTARAAFTGRWADLLTWTQLASQLSREMGKVFWFECWISHSYLYGALHYGEFSQLENHIEKVSASPDPYQVRLSYLFQGMLCLSRKNYEEAEQNLKAFLRREEETRDNSYLEGFIYLACTCLATGATDKAREYIEKGSQLAKKGLYENPLYQLQFLQLNAELAMRQGDYPLAETSLVQSLRLAEMLDNPLQKGFIQKLRGRLHLEQNNREEAEKRFILARDIFLSLNNKYQAARVMTMLEPLTRKKHDTGPRKNTDADTAALPQTVVEGDTATLTQTIAEEITGSLTRSEEEIISELEKQVKKTCPDTKNKVSDVGLEETEPEILKTED</sequence>
<evidence type="ECO:0000256" key="2">
    <source>
        <dbReference type="ARBA" id="ARBA00022840"/>
    </source>
</evidence>
<dbReference type="RefSeq" id="WP_207681868.1">
    <property type="nucleotide sequence ID" value="NZ_CP061800.1"/>
</dbReference>
<evidence type="ECO:0000256" key="3">
    <source>
        <dbReference type="SAM" id="MobiDB-lite"/>
    </source>
</evidence>
<dbReference type="Gene3D" id="1.25.40.10">
    <property type="entry name" value="Tetratricopeptide repeat domain"/>
    <property type="match status" value="1"/>
</dbReference>
<dbReference type="SUPFAM" id="SSF48452">
    <property type="entry name" value="TPR-like"/>
    <property type="match status" value="1"/>
</dbReference>
<keyword evidence="1" id="KW-0547">Nucleotide-binding</keyword>
<dbReference type="EMBL" id="CP061800">
    <property type="protein sequence ID" value="QTA86084.1"/>
    <property type="molecule type" value="Genomic_DNA"/>
</dbReference>
<name>A0A975GLX1_9BACT</name>
<accession>A0A975GLX1</accession>
<dbReference type="AlphaFoldDB" id="A0A975GLX1"/>
<protein>
    <submittedName>
        <fullName evidence="4">Tetratricopeptide repeat-containing</fullName>
    </submittedName>
</protein>
<dbReference type="GO" id="GO:0005524">
    <property type="term" value="F:ATP binding"/>
    <property type="evidence" value="ECO:0007669"/>
    <property type="project" value="UniProtKB-KW"/>
</dbReference>
<evidence type="ECO:0000313" key="5">
    <source>
        <dbReference type="Proteomes" id="UP000663722"/>
    </source>
</evidence>
<dbReference type="GO" id="GO:0005737">
    <property type="term" value="C:cytoplasm"/>
    <property type="evidence" value="ECO:0007669"/>
    <property type="project" value="TreeGrafter"/>
</dbReference>
<evidence type="ECO:0000256" key="1">
    <source>
        <dbReference type="ARBA" id="ARBA00022741"/>
    </source>
</evidence>
<dbReference type="InterPro" id="IPR011990">
    <property type="entry name" value="TPR-like_helical_dom_sf"/>
</dbReference>
<dbReference type="PANTHER" id="PTHR16305">
    <property type="entry name" value="TESTICULAR SOLUBLE ADENYLYL CYCLASE"/>
    <property type="match status" value="1"/>
</dbReference>
<keyword evidence="2" id="KW-0067">ATP-binding</keyword>
<dbReference type="Proteomes" id="UP000663722">
    <property type="component" value="Chromosome"/>
</dbReference>
<dbReference type="PANTHER" id="PTHR16305:SF28">
    <property type="entry name" value="GUANYLATE CYCLASE DOMAIN-CONTAINING PROTEIN"/>
    <property type="match status" value="1"/>
</dbReference>
<keyword evidence="5" id="KW-1185">Reference proteome</keyword>
<dbReference type="GO" id="GO:0004016">
    <property type="term" value="F:adenylate cyclase activity"/>
    <property type="evidence" value="ECO:0007669"/>
    <property type="project" value="TreeGrafter"/>
</dbReference>
<reference evidence="4" key="1">
    <citation type="journal article" date="2021" name="Microb. Physiol.">
        <title>Proteogenomic Insights into the Physiology of Marine, Sulfate-Reducing, Filamentous Desulfonema limicola and Desulfonema magnum.</title>
        <authorList>
            <person name="Schnaars V."/>
            <person name="Wohlbrand L."/>
            <person name="Scheve S."/>
            <person name="Hinrichs C."/>
            <person name="Reinhardt R."/>
            <person name="Rabus R."/>
        </authorList>
    </citation>
    <scope>NUCLEOTIDE SEQUENCE</scope>
    <source>
        <strain evidence="4">4be13</strain>
    </source>
</reference>
<feature type="region of interest" description="Disordered" evidence="3">
    <location>
        <begin position="599"/>
        <end position="621"/>
    </location>
</feature>